<gene>
    <name evidence="1" type="ORF">ACFFGN_33440</name>
</gene>
<comment type="caution">
    <text evidence="1">The sequence shown here is derived from an EMBL/GenBank/DDBJ whole genome shotgun (WGS) entry which is preliminary data.</text>
</comment>
<dbReference type="RefSeq" id="WP_380056364.1">
    <property type="nucleotide sequence ID" value="NZ_JBHLTC010000041.1"/>
</dbReference>
<evidence type="ECO:0008006" key="3">
    <source>
        <dbReference type="Google" id="ProtNLM"/>
    </source>
</evidence>
<sequence>MGIFSRRPKLDVTAGVVVDRAWVDPELDLADKATRAGDLDAGLALLKATEQCSDLRCLRVAALGRAAVGQCEQLEALVAASPEDPDLLVWLGQTKVFEAWAVRGSYTTEHVSAQVFQRFHAMLEEARLVLWDAIEAAPDDSAPWSVLQWVAIGQEVTAEDKQYVFNQGLVRQPDCYAVHSGRIQVLAPKWGGSLDALIQFGRETAARAKPGRTLIAITALVQAEIHLAASKPAKPYELDTYFTRYKPTVLAARETWLQPERQSEPYDIEAHGAFAYALRLYREPELAMEHVEAMQGRITTLPWAYEGDETAVFGEALARRMRLPGLLG</sequence>
<name>A0ABV6QWK0_9ACTN</name>
<protein>
    <recommendedName>
        <fullName evidence="3">DUF4034 domain-containing protein</fullName>
    </recommendedName>
</protein>
<dbReference type="EMBL" id="JBHLTC010000041">
    <property type="protein sequence ID" value="MFC0629018.1"/>
    <property type="molecule type" value="Genomic_DNA"/>
</dbReference>
<keyword evidence="2" id="KW-1185">Reference proteome</keyword>
<evidence type="ECO:0000313" key="2">
    <source>
        <dbReference type="Proteomes" id="UP001589890"/>
    </source>
</evidence>
<proteinExistence type="predicted"/>
<evidence type="ECO:0000313" key="1">
    <source>
        <dbReference type="EMBL" id="MFC0629018.1"/>
    </source>
</evidence>
<dbReference type="Proteomes" id="UP001589890">
    <property type="component" value="Unassembled WGS sequence"/>
</dbReference>
<accession>A0ABV6QWK0</accession>
<organism evidence="1 2">
    <name type="scientific">Kribbella deserti</name>
    <dbReference type="NCBI Taxonomy" id="1926257"/>
    <lineage>
        <taxon>Bacteria</taxon>
        <taxon>Bacillati</taxon>
        <taxon>Actinomycetota</taxon>
        <taxon>Actinomycetes</taxon>
        <taxon>Propionibacteriales</taxon>
        <taxon>Kribbellaceae</taxon>
        <taxon>Kribbella</taxon>
    </lineage>
</organism>
<reference evidence="1 2" key="1">
    <citation type="submission" date="2024-09" db="EMBL/GenBank/DDBJ databases">
        <authorList>
            <person name="Sun Q."/>
            <person name="Mori K."/>
        </authorList>
    </citation>
    <scope>NUCLEOTIDE SEQUENCE [LARGE SCALE GENOMIC DNA]</scope>
    <source>
        <strain evidence="1 2">CGMCC 1.15906</strain>
    </source>
</reference>